<dbReference type="InterPro" id="IPR005124">
    <property type="entry name" value="V-ATPase_G"/>
</dbReference>
<dbReference type="GO" id="GO:0046961">
    <property type="term" value="F:proton-transporting ATPase activity, rotational mechanism"/>
    <property type="evidence" value="ECO:0007669"/>
    <property type="project" value="InterPro"/>
</dbReference>
<proteinExistence type="inferred from homology"/>
<dbReference type="InterPro" id="IPR050687">
    <property type="entry name" value="Dynein_IC"/>
</dbReference>
<keyword evidence="8" id="KW-0406">Ion transport</keyword>
<dbReference type="GO" id="GO:0010970">
    <property type="term" value="P:transport along microtubule"/>
    <property type="evidence" value="ECO:0007669"/>
    <property type="project" value="TreeGrafter"/>
</dbReference>
<comment type="function">
    <text evidence="9">Subunit of the V1 complex of vacuolar(H+)-ATPase (V-ATPase), a multisubunit enzyme composed of a peripheral complex (V1) that hydrolyzes ATP and a membrane integral complex (V0) that translocates protons. V-ATPase is responsible for acidifying and maintaining the pH of intracellular compartments.</text>
</comment>
<evidence type="ECO:0000313" key="14">
    <source>
        <dbReference type="Proteomes" id="UP000189513"/>
    </source>
</evidence>
<evidence type="ECO:0000256" key="6">
    <source>
        <dbReference type="ARBA" id="ARBA00022737"/>
    </source>
</evidence>
<evidence type="ECO:0000313" key="13">
    <source>
        <dbReference type="EMBL" id="ONH66299.1"/>
    </source>
</evidence>
<dbReference type="PROSITE" id="PS50082">
    <property type="entry name" value="WD_REPEATS_2"/>
    <property type="match status" value="1"/>
</dbReference>
<evidence type="ECO:0000256" key="10">
    <source>
        <dbReference type="PROSITE-ProRule" id="PRU00221"/>
    </source>
</evidence>
<feature type="repeat" description="WD" evidence="10">
    <location>
        <begin position="394"/>
        <end position="429"/>
    </location>
</feature>
<feature type="compositionally biased region" description="Basic and acidic residues" evidence="12">
    <location>
        <begin position="1"/>
        <end position="29"/>
    </location>
</feature>
<feature type="compositionally biased region" description="Low complexity" evidence="12">
    <location>
        <begin position="127"/>
        <end position="137"/>
    </location>
</feature>
<evidence type="ECO:0000256" key="12">
    <source>
        <dbReference type="SAM" id="MobiDB-lite"/>
    </source>
</evidence>
<keyword evidence="3" id="KW-0813">Transport</keyword>
<dbReference type="AlphaFoldDB" id="A0A1V2L301"/>
<dbReference type="NCBIfam" id="TIGR01147">
    <property type="entry name" value="V_ATP_synt_G"/>
    <property type="match status" value="1"/>
</dbReference>
<name>A0A1V2L301_CYBFA</name>
<evidence type="ECO:0000256" key="5">
    <source>
        <dbReference type="ARBA" id="ARBA00022574"/>
    </source>
</evidence>
<dbReference type="GO" id="GO:0045504">
    <property type="term" value="F:dynein heavy chain binding"/>
    <property type="evidence" value="ECO:0007669"/>
    <property type="project" value="TreeGrafter"/>
</dbReference>
<comment type="similarity">
    <text evidence="2">Belongs to the V-ATPase G subunit family.</text>
</comment>
<dbReference type="GO" id="GO:0005868">
    <property type="term" value="C:cytoplasmic dynein complex"/>
    <property type="evidence" value="ECO:0007669"/>
    <property type="project" value="TreeGrafter"/>
</dbReference>
<dbReference type="InterPro" id="IPR036322">
    <property type="entry name" value="WD40_repeat_dom_sf"/>
</dbReference>
<protein>
    <submittedName>
        <fullName evidence="13">Cytoplasmic dynein 1 intermediate chain 1</fullName>
    </submittedName>
</protein>
<evidence type="ECO:0000256" key="1">
    <source>
        <dbReference type="ARBA" id="ARBA00004496"/>
    </source>
</evidence>
<dbReference type="Pfam" id="PF03179">
    <property type="entry name" value="V-ATPase_G"/>
    <property type="match status" value="1"/>
</dbReference>
<dbReference type="Proteomes" id="UP000189513">
    <property type="component" value="Unassembled WGS sequence"/>
</dbReference>
<dbReference type="PANTHER" id="PTHR12442">
    <property type="entry name" value="DYNEIN INTERMEDIATE CHAIN"/>
    <property type="match status" value="1"/>
</dbReference>
<dbReference type="GO" id="GO:0045503">
    <property type="term" value="F:dynein light chain binding"/>
    <property type="evidence" value="ECO:0007669"/>
    <property type="project" value="TreeGrafter"/>
</dbReference>
<dbReference type="FunFam" id="1.20.5.620:FF:000004">
    <property type="entry name" value="V-type proton ATPase subunit G"/>
    <property type="match status" value="1"/>
</dbReference>
<gene>
    <name evidence="13" type="ORF">BON22_3739</name>
</gene>
<accession>A0A1V2L301</accession>
<evidence type="ECO:0000256" key="9">
    <source>
        <dbReference type="ARBA" id="ARBA00046254"/>
    </source>
</evidence>
<dbReference type="InterPro" id="IPR015943">
    <property type="entry name" value="WD40/YVTN_repeat-like_dom_sf"/>
</dbReference>
<dbReference type="SMART" id="SM00320">
    <property type="entry name" value="WD40"/>
    <property type="match status" value="5"/>
</dbReference>
<sequence length="635" mass="71675">MSSRRSEIEAKRARLAELRRQREEKERQFRSSTPSVSPEAPQKPAIPVHDGGDRKSIDHIVSELVGDKKLKDTRKEQRSISIQTEDIAGDDLPTRITYNKSTQTEIEESDEENDNSVEQMKKDDQEATTPETTPAPEITHDDTPSTLTNVDDSVLSSFFTRSFKVINRAFEEDSKHDILLEYTQRKHQALEKSRPYVLVDTLSFDSAVRCIDTSPFFPDLIIISTGPSMKVYNSTFRTFEYNFNSQTQIIQVQFSQSQSNFIFGTGYNGKLHIWDLESTSHLPYLTSMVSSSTHSYPIFSIDQVQENNGVIITGSTDGRILHWDPEILARPSQPAIQLRVPKSLALRYDELTPWCIAHLKDDHGFLLVGCEDGNIYKVKRFDNKINEDAIDDIITAHDAPVTAIDPSFEFANLFISSGMDWKVYLWDINAVDEPLMEVYKSNTIVGCAWRPEHATQIGYAYEDVFEILDLSIDAVTPVLKIETAKTITGFKFTKNGERVVISTFDGDVVIYELMLQDIKSDMSRFKGIQTLLDAEKAAHSKVAEARAYRAARLKAAKTDAAAEIAAYKKKKEDELKKYEAEHSGLNETADKEADEQVKVELESIQKTAASKKKDVIKLLIDAVTKPTPELHINAA</sequence>
<organism evidence="13 14">
    <name type="scientific">Cyberlindnera fabianii</name>
    <name type="common">Yeast</name>
    <name type="synonym">Hansenula fabianii</name>
    <dbReference type="NCBI Taxonomy" id="36022"/>
    <lineage>
        <taxon>Eukaryota</taxon>
        <taxon>Fungi</taxon>
        <taxon>Dikarya</taxon>
        <taxon>Ascomycota</taxon>
        <taxon>Saccharomycotina</taxon>
        <taxon>Saccharomycetes</taxon>
        <taxon>Phaffomycetales</taxon>
        <taxon>Phaffomycetaceae</taxon>
        <taxon>Cyberlindnera</taxon>
    </lineage>
</organism>
<dbReference type="InterPro" id="IPR001680">
    <property type="entry name" value="WD40_rpt"/>
</dbReference>
<dbReference type="Gene3D" id="2.130.10.10">
    <property type="entry name" value="YVTN repeat-like/Quinoprotein amine dehydrogenase"/>
    <property type="match status" value="2"/>
</dbReference>
<keyword evidence="6" id="KW-0677">Repeat</keyword>
<evidence type="ECO:0000256" key="2">
    <source>
        <dbReference type="ARBA" id="ARBA00010066"/>
    </source>
</evidence>
<evidence type="ECO:0000256" key="11">
    <source>
        <dbReference type="SAM" id="Coils"/>
    </source>
</evidence>
<evidence type="ECO:0000256" key="3">
    <source>
        <dbReference type="ARBA" id="ARBA00022448"/>
    </source>
</evidence>
<feature type="compositionally biased region" description="Basic and acidic residues" evidence="12">
    <location>
        <begin position="50"/>
        <end position="78"/>
    </location>
</feature>
<dbReference type="FunFam" id="1.20.5.2950:FF:000001">
    <property type="entry name" value="V-type proton ATPase subunit G"/>
    <property type="match status" value="1"/>
</dbReference>
<dbReference type="EMBL" id="MPUK01000007">
    <property type="protein sequence ID" value="ONH66299.1"/>
    <property type="molecule type" value="Genomic_DNA"/>
</dbReference>
<dbReference type="Gene3D" id="1.20.5.2950">
    <property type="match status" value="1"/>
</dbReference>
<feature type="region of interest" description="Disordered" evidence="12">
    <location>
        <begin position="1"/>
        <end position="87"/>
    </location>
</feature>
<feature type="compositionally biased region" description="Acidic residues" evidence="12">
    <location>
        <begin position="105"/>
        <end position="115"/>
    </location>
</feature>
<keyword evidence="11" id="KW-0175">Coiled coil</keyword>
<dbReference type="PANTHER" id="PTHR12442:SF22">
    <property type="entry name" value="CYTOPLASMIC DYNEIN 1 INTERMEDIATE CHAIN-RELATED"/>
    <property type="match status" value="1"/>
</dbReference>
<dbReference type="Pfam" id="PF00400">
    <property type="entry name" value="WD40"/>
    <property type="match status" value="2"/>
</dbReference>
<comment type="subcellular location">
    <subcellularLocation>
        <location evidence="1">Cytoplasm</location>
    </subcellularLocation>
</comment>
<feature type="coiled-coil region" evidence="11">
    <location>
        <begin position="550"/>
        <end position="595"/>
    </location>
</feature>
<keyword evidence="5 10" id="KW-0853">WD repeat</keyword>
<evidence type="ECO:0000256" key="7">
    <source>
        <dbReference type="ARBA" id="ARBA00022781"/>
    </source>
</evidence>
<keyword evidence="7" id="KW-0375">Hydrogen ion transport</keyword>
<dbReference type="GO" id="GO:0016471">
    <property type="term" value="C:vacuolar proton-transporting V-type ATPase complex"/>
    <property type="evidence" value="ECO:0007669"/>
    <property type="project" value="InterPro"/>
</dbReference>
<keyword evidence="4" id="KW-0963">Cytoplasm</keyword>
<dbReference type="STRING" id="36022.A0A1V2L301"/>
<dbReference type="VEuPathDB" id="FungiDB:BON22_3739"/>
<comment type="caution">
    <text evidence="13">The sequence shown here is derived from an EMBL/GenBank/DDBJ whole genome shotgun (WGS) entry which is preliminary data.</text>
</comment>
<keyword evidence="14" id="KW-1185">Reference proteome</keyword>
<evidence type="ECO:0000256" key="8">
    <source>
        <dbReference type="ARBA" id="ARBA00023065"/>
    </source>
</evidence>
<feature type="region of interest" description="Disordered" evidence="12">
    <location>
        <begin position="101"/>
        <end position="147"/>
    </location>
</feature>
<dbReference type="SUPFAM" id="SSF50978">
    <property type="entry name" value="WD40 repeat-like"/>
    <property type="match status" value="1"/>
</dbReference>
<evidence type="ECO:0000256" key="4">
    <source>
        <dbReference type="ARBA" id="ARBA00022490"/>
    </source>
</evidence>
<dbReference type="OMA" id="ITPDIQH"/>
<reference evidence="14" key="1">
    <citation type="journal article" date="2017" name="Genome Announc.">
        <title>Genome sequences of Cyberlindnera fabianii 65, Pichia kudriavzevii 129, and Saccharomyces cerevisiae 131 isolated from fermented masau fruits in Zimbabwe.</title>
        <authorList>
            <person name="van Rijswijck I.M.H."/>
            <person name="Derks M.F.L."/>
            <person name="Abee T."/>
            <person name="de Ridder D."/>
            <person name="Smid E.J."/>
        </authorList>
    </citation>
    <scope>NUCLEOTIDE SEQUENCE [LARGE SCALE GENOMIC DNA]</scope>
    <source>
        <strain evidence="14">65</strain>
    </source>
</reference>